<keyword evidence="5" id="KW-1185">Reference proteome</keyword>
<feature type="chain" id="PRO_5029033158" evidence="2">
    <location>
        <begin position="30"/>
        <end position="513"/>
    </location>
</feature>
<comment type="similarity">
    <text evidence="1 2">Belongs to the outer membrane factor (OMF) (TC 1.B.17) family.</text>
</comment>
<dbReference type="Proteomes" id="UP000484255">
    <property type="component" value="Unassembled WGS sequence"/>
</dbReference>
<keyword evidence="2" id="KW-0812">Transmembrane</keyword>
<reference evidence="4 5" key="1">
    <citation type="submission" date="2020-02" db="EMBL/GenBank/DDBJ databases">
        <title>Ideonella bacterium strain TBM-1.</title>
        <authorList>
            <person name="Chen W.-M."/>
        </authorList>
    </citation>
    <scope>NUCLEOTIDE SEQUENCE [LARGE SCALE GENOMIC DNA]</scope>
    <source>
        <strain evidence="4 5">TBM-1</strain>
    </source>
</reference>
<comment type="caution">
    <text evidence="4">The sequence shown here is derived from an EMBL/GenBank/DDBJ whole genome shotgun (WGS) entry which is preliminary data.</text>
</comment>
<name>A0A7C9PGZ7_9BURK</name>
<dbReference type="GO" id="GO:0015562">
    <property type="term" value="F:efflux transmembrane transporter activity"/>
    <property type="evidence" value="ECO:0007669"/>
    <property type="project" value="InterPro"/>
</dbReference>
<dbReference type="Pfam" id="PF02321">
    <property type="entry name" value="OEP"/>
    <property type="match status" value="2"/>
</dbReference>
<keyword evidence="2" id="KW-0564">Palmitate</keyword>
<dbReference type="SUPFAM" id="SSF56954">
    <property type="entry name" value="Outer membrane efflux proteins (OEP)"/>
    <property type="match status" value="1"/>
</dbReference>
<comment type="subcellular location">
    <subcellularLocation>
        <location evidence="2">Cell membrane</location>
        <topology evidence="2">Lipid-anchor</topology>
    </subcellularLocation>
</comment>
<dbReference type="InterPro" id="IPR003423">
    <property type="entry name" value="OMP_efflux"/>
</dbReference>
<dbReference type="NCBIfam" id="TIGR01845">
    <property type="entry name" value="outer_NodT"/>
    <property type="match status" value="1"/>
</dbReference>
<keyword evidence="2" id="KW-0472">Membrane</keyword>
<keyword evidence="2" id="KW-0449">Lipoprotein</keyword>
<evidence type="ECO:0000256" key="2">
    <source>
        <dbReference type="RuleBase" id="RU362097"/>
    </source>
</evidence>
<evidence type="ECO:0000256" key="1">
    <source>
        <dbReference type="ARBA" id="ARBA00007613"/>
    </source>
</evidence>
<evidence type="ECO:0000313" key="5">
    <source>
        <dbReference type="Proteomes" id="UP000484255"/>
    </source>
</evidence>
<dbReference type="GO" id="GO:0005886">
    <property type="term" value="C:plasma membrane"/>
    <property type="evidence" value="ECO:0007669"/>
    <property type="project" value="UniProtKB-SubCell"/>
</dbReference>
<sequence>MPHRLARAVLGLGLGAGLCVGLGACAVKGATAAAPGPAPSATAATPAPVGPAQLPPAWAQAGELPGTAPDAEALARWWRLLDDARLDRLMQRALAHNSTLAQAQASLRQAQAVRRATEASQAPAVSASAGYSRSRSAGSTVPRAEAGLSAGWSPDLNGAQAAARRAAEADESAALADVDTARMTLAAQVGLAYLGWCDARLREELQRRYAESLGQTLVLTRWRAQAGLDSVLTLEQARLAAEQALAALPLLAIEAAQAEHQLAALTGQTPGAVQALLAGPAGWPDERAALQGLATGVPADLLRRRPDLRAAEAAVQAQWARRDQTRREGWPGLSLSGSLGFQALSLGALGGAGTGVAALAATISGPLWDHGQRDALVAQQDAALDLSRLQYEAAVRTALQEVEDALVALRGHSVRLEPLARAADAAEALAQTTRQQREAGLVALTDQLSAERSLQSALLNLQAGRALRTQALVTLYQVLGGGWAPDVAAPGAPPASAPASSPATAVQDHATRS</sequence>
<dbReference type="RefSeq" id="WP_163457532.1">
    <property type="nucleotide sequence ID" value="NZ_JAAGOH010000011.1"/>
</dbReference>
<evidence type="ECO:0000313" key="4">
    <source>
        <dbReference type="EMBL" id="NDY91675.1"/>
    </source>
</evidence>
<dbReference type="Gene3D" id="1.20.1600.10">
    <property type="entry name" value="Outer membrane efflux proteins (OEP)"/>
    <property type="match status" value="1"/>
</dbReference>
<dbReference type="Gene3D" id="2.20.200.10">
    <property type="entry name" value="Outer membrane efflux proteins (OEP)"/>
    <property type="match status" value="1"/>
</dbReference>
<evidence type="ECO:0000256" key="3">
    <source>
        <dbReference type="SAM" id="MobiDB-lite"/>
    </source>
</evidence>
<feature type="region of interest" description="Disordered" evidence="3">
    <location>
        <begin position="117"/>
        <end position="149"/>
    </location>
</feature>
<feature type="region of interest" description="Disordered" evidence="3">
    <location>
        <begin position="487"/>
        <end position="513"/>
    </location>
</feature>
<protein>
    <submittedName>
        <fullName evidence="4">Efflux transporter outer membrane subunit</fullName>
    </submittedName>
</protein>
<accession>A0A7C9PGZ7</accession>
<feature type="signal peptide" evidence="2">
    <location>
        <begin position="1"/>
        <end position="29"/>
    </location>
</feature>
<feature type="compositionally biased region" description="Low complexity" evidence="3">
    <location>
        <begin position="126"/>
        <end position="139"/>
    </location>
</feature>
<dbReference type="PANTHER" id="PTHR30203:SF21">
    <property type="entry name" value="OUTER MEMBRANE COMPONENT OF MULTIDRUG EFFLUX PUMP-RELATED"/>
    <property type="match status" value="1"/>
</dbReference>
<keyword evidence="2" id="KW-1134">Transmembrane beta strand</keyword>
<dbReference type="EMBL" id="JAAGOH010000011">
    <property type="protein sequence ID" value="NDY91675.1"/>
    <property type="molecule type" value="Genomic_DNA"/>
</dbReference>
<keyword evidence="2" id="KW-0732">Signal</keyword>
<dbReference type="PROSITE" id="PS51257">
    <property type="entry name" value="PROKAR_LIPOPROTEIN"/>
    <property type="match status" value="1"/>
</dbReference>
<organism evidence="4 5">
    <name type="scientific">Ideonella livida</name>
    <dbReference type="NCBI Taxonomy" id="2707176"/>
    <lineage>
        <taxon>Bacteria</taxon>
        <taxon>Pseudomonadati</taxon>
        <taxon>Pseudomonadota</taxon>
        <taxon>Betaproteobacteria</taxon>
        <taxon>Burkholderiales</taxon>
        <taxon>Sphaerotilaceae</taxon>
        <taxon>Ideonella</taxon>
    </lineage>
</organism>
<dbReference type="PANTHER" id="PTHR30203">
    <property type="entry name" value="OUTER MEMBRANE CATION EFFLUX PROTEIN"/>
    <property type="match status" value="1"/>
</dbReference>
<proteinExistence type="inferred from homology"/>
<dbReference type="InterPro" id="IPR010131">
    <property type="entry name" value="MdtP/NodT-like"/>
</dbReference>
<gene>
    <name evidence="4" type="ORF">G3A44_10805</name>
</gene>
<dbReference type="AlphaFoldDB" id="A0A7C9PGZ7"/>